<evidence type="ECO:0000256" key="2">
    <source>
        <dbReference type="ARBA" id="ARBA00022448"/>
    </source>
</evidence>
<reference evidence="7" key="1">
    <citation type="submission" date="2016-10" db="EMBL/GenBank/DDBJ databases">
        <authorList>
            <person name="Varghese N."/>
            <person name="Submissions S."/>
        </authorList>
    </citation>
    <scope>NUCLEOTIDE SEQUENCE [LARGE SCALE GENOMIC DNA]</scope>
    <source>
        <strain evidence="7">DSM 217</strain>
    </source>
</reference>
<dbReference type="Pfam" id="PF02556">
    <property type="entry name" value="SecB"/>
    <property type="match status" value="1"/>
</dbReference>
<evidence type="ECO:0000256" key="4">
    <source>
        <dbReference type="ARBA" id="ARBA00023010"/>
    </source>
</evidence>
<dbReference type="SUPFAM" id="SSF54611">
    <property type="entry name" value="SecB-like"/>
    <property type="match status" value="1"/>
</dbReference>
<keyword evidence="5" id="KW-0143">Chaperone</keyword>
<keyword evidence="7" id="KW-1185">Reference proteome</keyword>
<dbReference type="STRING" id="1058.SAMN05421783_11578"/>
<dbReference type="PANTHER" id="PTHR36918:SF1">
    <property type="entry name" value="PROTEIN-EXPORT PROTEIN SECB"/>
    <property type="match status" value="1"/>
</dbReference>
<dbReference type="GO" id="GO:0051262">
    <property type="term" value="P:protein tetramerization"/>
    <property type="evidence" value="ECO:0007669"/>
    <property type="project" value="InterPro"/>
</dbReference>
<dbReference type="InterPro" id="IPR003708">
    <property type="entry name" value="SecB"/>
</dbReference>
<evidence type="ECO:0000256" key="1">
    <source>
        <dbReference type="ARBA" id="ARBA00009990"/>
    </source>
</evidence>
<keyword evidence="4 5" id="KW-0811">Translocation</keyword>
<keyword evidence="2 5" id="KW-0813">Transport</keyword>
<evidence type="ECO:0000256" key="3">
    <source>
        <dbReference type="ARBA" id="ARBA00022927"/>
    </source>
</evidence>
<name>A0A1H2ZDL4_THIRO</name>
<dbReference type="NCBIfam" id="TIGR00809">
    <property type="entry name" value="secB"/>
    <property type="match status" value="1"/>
</dbReference>
<dbReference type="EMBL" id="FNNZ01000015">
    <property type="protein sequence ID" value="SDX15436.1"/>
    <property type="molecule type" value="Genomic_DNA"/>
</dbReference>
<comment type="subcellular location">
    <subcellularLocation>
        <location evidence="5">Cytoplasm</location>
    </subcellularLocation>
</comment>
<dbReference type="PRINTS" id="PR01594">
    <property type="entry name" value="SECBCHAPRONE"/>
</dbReference>
<organism evidence="6 7">
    <name type="scientific">Thiocapsa roseopersicina</name>
    <dbReference type="NCBI Taxonomy" id="1058"/>
    <lineage>
        <taxon>Bacteria</taxon>
        <taxon>Pseudomonadati</taxon>
        <taxon>Pseudomonadota</taxon>
        <taxon>Gammaproteobacteria</taxon>
        <taxon>Chromatiales</taxon>
        <taxon>Chromatiaceae</taxon>
        <taxon>Thiocapsa</taxon>
    </lineage>
</organism>
<dbReference type="PANTHER" id="PTHR36918">
    <property type="match status" value="1"/>
</dbReference>
<evidence type="ECO:0000313" key="7">
    <source>
        <dbReference type="Proteomes" id="UP000198816"/>
    </source>
</evidence>
<dbReference type="OrthoDB" id="9795145at2"/>
<proteinExistence type="inferred from homology"/>
<comment type="subunit">
    <text evidence="5">Homotetramer, a dimer of dimers. One homotetramer interacts with 1 SecA dimer.</text>
</comment>
<dbReference type="GO" id="GO:0006457">
    <property type="term" value="P:protein folding"/>
    <property type="evidence" value="ECO:0007669"/>
    <property type="project" value="UniProtKB-UniRule"/>
</dbReference>
<gene>
    <name evidence="5" type="primary">secB</name>
    <name evidence="6" type="ORF">SAMN05421783_11578</name>
</gene>
<keyword evidence="3 5" id="KW-0653">Protein transport</keyword>
<accession>A0A1H2ZDL4</accession>
<protein>
    <recommendedName>
        <fullName evidence="5">Protein-export protein SecB</fullName>
    </recommendedName>
</protein>
<evidence type="ECO:0000256" key="5">
    <source>
        <dbReference type="HAMAP-Rule" id="MF_00821"/>
    </source>
</evidence>
<keyword evidence="5" id="KW-0963">Cytoplasm</keyword>
<dbReference type="AlphaFoldDB" id="A0A1H2ZDL4"/>
<dbReference type="InterPro" id="IPR035958">
    <property type="entry name" value="SecB-like_sf"/>
</dbReference>
<dbReference type="HAMAP" id="MF_00821">
    <property type="entry name" value="SecB"/>
    <property type="match status" value="1"/>
</dbReference>
<evidence type="ECO:0000313" key="6">
    <source>
        <dbReference type="EMBL" id="SDX15436.1"/>
    </source>
</evidence>
<dbReference type="Proteomes" id="UP000198816">
    <property type="component" value="Unassembled WGS sequence"/>
</dbReference>
<dbReference type="NCBIfam" id="NF004393">
    <property type="entry name" value="PRK05751.1-4"/>
    <property type="match status" value="1"/>
</dbReference>
<comment type="similarity">
    <text evidence="1 5">Belongs to the SecB family.</text>
</comment>
<dbReference type="GO" id="GO:0005737">
    <property type="term" value="C:cytoplasm"/>
    <property type="evidence" value="ECO:0007669"/>
    <property type="project" value="UniProtKB-SubCell"/>
</dbReference>
<sequence>MAENAQSNDPRTQSERQFSVQRVYVKDASFESPNAPDIFRGEWKPTHELNVSTKVNRIQDDLFEVVLSVTVSAQLGDKTAFIVEVQQAGIFGIAGFAEQEMGAMVGAYCPNLLFPYAREVVSDLVSKGSFPQLVLQHVNFDALFAQHQQEAMQRAKGEATEQPSQH</sequence>
<dbReference type="Gene3D" id="3.10.420.10">
    <property type="entry name" value="SecB-like"/>
    <property type="match status" value="1"/>
</dbReference>
<dbReference type="GO" id="GO:0015031">
    <property type="term" value="P:protein transport"/>
    <property type="evidence" value="ECO:0007669"/>
    <property type="project" value="UniProtKB-UniRule"/>
</dbReference>
<comment type="function">
    <text evidence="5">One of the proteins required for the normal export of preproteins out of the cell cytoplasm. It is a molecular chaperone that binds to a subset of precursor proteins, maintaining them in a translocation-competent state. It also specifically binds to its receptor SecA.</text>
</comment>
<dbReference type="RefSeq" id="WP_093034226.1">
    <property type="nucleotide sequence ID" value="NZ_FNNZ01000015.1"/>
</dbReference>
<dbReference type="GO" id="GO:0051082">
    <property type="term" value="F:unfolded protein binding"/>
    <property type="evidence" value="ECO:0007669"/>
    <property type="project" value="InterPro"/>
</dbReference>